<accession>A0A2Z6TG35</accession>
<keyword evidence="2" id="KW-1003">Cell membrane</keyword>
<evidence type="ECO:0000256" key="1">
    <source>
        <dbReference type="ARBA" id="ARBA00004651"/>
    </source>
</evidence>
<feature type="transmembrane region" description="Helical" evidence="9">
    <location>
        <begin position="264"/>
        <end position="285"/>
    </location>
</feature>
<evidence type="ECO:0000256" key="6">
    <source>
        <dbReference type="ARBA" id="ARBA00023136"/>
    </source>
</evidence>
<evidence type="ECO:0000313" key="12">
    <source>
        <dbReference type="Proteomes" id="UP000257317"/>
    </source>
</evidence>
<feature type="transmembrane region" description="Helical" evidence="9">
    <location>
        <begin position="331"/>
        <end position="349"/>
    </location>
</feature>
<dbReference type="PANTHER" id="PTHR23028">
    <property type="entry name" value="ACETYLTRANSFERASE"/>
    <property type="match status" value="1"/>
</dbReference>
<dbReference type="InterPro" id="IPR050879">
    <property type="entry name" value="Acyltransferase_3"/>
</dbReference>
<feature type="transmembrane region" description="Helical" evidence="9">
    <location>
        <begin position="77"/>
        <end position="95"/>
    </location>
</feature>
<name>A0A2Z6TG35_9LACO</name>
<evidence type="ECO:0000313" key="11">
    <source>
        <dbReference type="EMBL" id="GBG05022.1"/>
    </source>
</evidence>
<proteinExistence type="predicted"/>
<keyword evidence="12" id="KW-1185">Reference proteome</keyword>
<gene>
    <name evidence="11" type="ORF">LrDSM24759_09360</name>
</gene>
<dbReference type="Gene3D" id="3.40.50.1110">
    <property type="entry name" value="SGNH hydrolase"/>
    <property type="match status" value="1"/>
</dbReference>
<dbReference type="GO" id="GO:0005886">
    <property type="term" value="C:plasma membrane"/>
    <property type="evidence" value="ECO:0007669"/>
    <property type="project" value="UniProtKB-SubCell"/>
</dbReference>
<sequence>MKTKNRFITGYAGLRTLAVVGVILYHLDPNRFMGGYLGVPIFLVLTGYLVTDHMFHAYEANGTYNNKGFYLRRLKRLYPQMITLLWLCSSYILLFQRNLLPKLNQIVASNLLNVYNWWQIFNGQSYFERFAANESPFTHLWTMSIEGQFYIIWPLAIFLLVKYVKKKSTRFWILTVLTLLSALEMALLFKPGVDTSRIYYGSDTRFFSLGLGAMLAVIWPSWRLREDIDQQSTRLLDGIGAVSLIGMLWLAMTPLSNPIKGFVYHGGMLLFTFFTTILVAVIAHPGSHWNRWLTNPVFKWVGSRSYGIYLYQFPVMIFFEDKVKNIADHVVLYRVIEVVIILVLAEVAYRYIEKPLGKITWAKTKEYFKQVISLQQTNLIQKATAVLATIIFIVGSAAMIKSNTAKAVNPNNSPLAKQIKANRGQQLRDNKKLIKEAQNHQDNNESKTQLLAQAKENAKKHPVNKEFEHYGISQIDLQLAQKVRVTAIGDSVMAGSSQNLKQLMPHAIIDAAVSRQLDSTIDLFQQYKDQDALSQNVLIGLGTNGPFSNHDVEHLMKIIGKKRHVFWINTYVPSKDWQGSVNAAIQAVSKKYSNITVINWYDLASKHQGWLYGDGTHPNPTGSKYYSAYITKVIVEKGRY</sequence>
<comment type="subcellular location">
    <subcellularLocation>
        <location evidence="1">Cell membrane</location>
        <topology evidence="1">Multi-pass membrane protein</topology>
    </subcellularLocation>
</comment>
<dbReference type="PANTHER" id="PTHR23028:SF53">
    <property type="entry name" value="ACYL_TRANSF_3 DOMAIN-CONTAINING PROTEIN"/>
    <property type="match status" value="1"/>
</dbReference>
<keyword evidence="8" id="KW-0175">Coiled coil</keyword>
<organism evidence="11 12">
    <name type="scientific">Lactobacillus rodentium</name>
    <dbReference type="NCBI Taxonomy" id="947835"/>
    <lineage>
        <taxon>Bacteria</taxon>
        <taxon>Bacillati</taxon>
        <taxon>Bacillota</taxon>
        <taxon>Bacilli</taxon>
        <taxon>Lactobacillales</taxon>
        <taxon>Lactobacillaceae</taxon>
        <taxon>Lactobacillus</taxon>
    </lineage>
</organism>
<dbReference type="RefSeq" id="WP_117118350.1">
    <property type="nucleotide sequence ID" value="NZ_BFBY01000006.1"/>
</dbReference>
<dbReference type="GO" id="GO:0016747">
    <property type="term" value="F:acyltransferase activity, transferring groups other than amino-acyl groups"/>
    <property type="evidence" value="ECO:0007669"/>
    <property type="project" value="InterPro"/>
</dbReference>
<evidence type="ECO:0000256" key="3">
    <source>
        <dbReference type="ARBA" id="ARBA00022679"/>
    </source>
</evidence>
<evidence type="ECO:0000259" key="10">
    <source>
        <dbReference type="Pfam" id="PF01757"/>
    </source>
</evidence>
<keyword evidence="4 9" id="KW-0812">Transmembrane</keyword>
<dbReference type="InterPro" id="IPR036514">
    <property type="entry name" value="SGNH_hydro_sf"/>
</dbReference>
<evidence type="ECO:0000256" key="2">
    <source>
        <dbReference type="ARBA" id="ARBA00022475"/>
    </source>
</evidence>
<keyword evidence="6 9" id="KW-0472">Membrane</keyword>
<dbReference type="CDD" id="cd01840">
    <property type="entry name" value="SGNH_hydrolase_yrhL_like"/>
    <property type="match status" value="1"/>
</dbReference>
<dbReference type="EMBL" id="BFBY01000006">
    <property type="protein sequence ID" value="GBG05022.1"/>
    <property type="molecule type" value="Genomic_DNA"/>
</dbReference>
<feature type="transmembrane region" description="Helical" evidence="9">
    <location>
        <begin position="147"/>
        <end position="164"/>
    </location>
</feature>
<dbReference type="GO" id="GO:0009103">
    <property type="term" value="P:lipopolysaccharide biosynthetic process"/>
    <property type="evidence" value="ECO:0007669"/>
    <property type="project" value="TreeGrafter"/>
</dbReference>
<dbReference type="Proteomes" id="UP000257317">
    <property type="component" value="Unassembled WGS sequence"/>
</dbReference>
<dbReference type="InterPro" id="IPR002656">
    <property type="entry name" value="Acyl_transf_3_dom"/>
</dbReference>
<dbReference type="OrthoDB" id="9796461at2"/>
<keyword evidence="7 11" id="KW-0012">Acyltransferase</keyword>
<feature type="transmembrane region" description="Helical" evidence="9">
    <location>
        <begin position="171"/>
        <end position="189"/>
    </location>
</feature>
<feature type="transmembrane region" description="Helical" evidence="9">
    <location>
        <begin position="204"/>
        <end position="222"/>
    </location>
</feature>
<feature type="transmembrane region" description="Helical" evidence="9">
    <location>
        <begin position="33"/>
        <end position="51"/>
    </location>
</feature>
<feature type="transmembrane region" description="Helical" evidence="9">
    <location>
        <begin position="234"/>
        <end position="252"/>
    </location>
</feature>
<comment type="caution">
    <text evidence="11">The sequence shown here is derived from an EMBL/GenBank/DDBJ whole genome shotgun (WGS) entry which is preliminary data.</text>
</comment>
<dbReference type="SUPFAM" id="SSF52266">
    <property type="entry name" value="SGNH hydrolase"/>
    <property type="match status" value="1"/>
</dbReference>
<feature type="transmembrane region" description="Helical" evidence="9">
    <location>
        <begin position="379"/>
        <end position="400"/>
    </location>
</feature>
<evidence type="ECO:0000256" key="8">
    <source>
        <dbReference type="SAM" id="Coils"/>
    </source>
</evidence>
<keyword evidence="3 11" id="KW-0808">Transferase</keyword>
<dbReference type="AlphaFoldDB" id="A0A2Z6TG35"/>
<protein>
    <submittedName>
        <fullName evidence="11">Acyltransferase</fullName>
    </submittedName>
</protein>
<dbReference type="Pfam" id="PF01757">
    <property type="entry name" value="Acyl_transf_3"/>
    <property type="match status" value="1"/>
</dbReference>
<feature type="domain" description="Acyltransferase 3" evidence="10">
    <location>
        <begin position="13"/>
        <end position="342"/>
    </location>
</feature>
<evidence type="ECO:0000256" key="7">
    <source>
        <dbReference type="ARBA" id="ARBA00023315"/>
    </source>
</evidence>
<reference evidence="12" key="1">
    <citation type="submission" date="2018-03" db="EMBL/GenBank/DDBJ databases">
        <title>New taxa in the Lactobacillus gasseri group.</title>
        <authorList>
            <person name="Tanizawa Y."/>
            <person name="Tohno M."/>
            <person name="Endo A."/>
            <person name="Arita M."/>
        </authorList>
    </citation>
    <scope>NUCLEOTIDE SEQUENCE [LARGE SCALE GENOMIC DNA]</scope>
    <source>
        <strain evidence="12">DSM 24759</strain>
    </source>
</reference>
<evidence type="ECO:0000256" key="4">
    <source>
        <dbReference type="ARBA" id="ARBA00022692"/>
    </source>
</evidence>
<feature type="coiled-coil region" evidence="8">
    <location>
        <begin position="430"/>
        <end position="457"/>
    </location>
</feature>
<feature type="transmembrane region" description="Helical" evidence="9">
    <location>
        <begin position="7"/>
        <end position="27"/>
    </location>
</feature>
<evidence type="ECO:0000256" key="5">
    <source>
        <dbReference type="ARBA" id="ARBA00022989"/>
    </source>
</evidence>
<evidence type="ECO:0000256" key="9">
    <source>
        <dbReference type="SAM" id="Phobius"/>
    </source>
</evidence>
<keyword evidence="5 9" id="KW-1133">Transmembrane helix</keyword>